<feature type="domain" description="TonB C-terminal" evidence="1">
    <location>
        <begin position="64"/>
        <end position="129"/>
    </location>
</feature>
<dbReference type="EMBL" id="JACEUX010000002">
    <property type="protein sequence ID" value="MBA5247203.1"/>
    <property type="molecule type" value="Genomic_DNA"/>
</dbReference>
<evidence type="ECO:0000313" key="2">
    <source>
        <dbReference type="EMBL" id="MBA5247203.1"/>
    </source>
</evidence>
<name>A0A7D7QUR6_9FLAO</name>
<reference evidence="5" key="2">
    <citation type="submission" date="2020-07" db="EMBL/GenBank/DDBJ databases">
        <title>Flavobacterium sp. xlx-214.</title>
        <authorList>
            <person name="Yang C."/>
        </authorList>
    </citation>
    <scope>NUCLEOTIDE SEQUENCE [LARGE SCALE GENOMIC DNA]</scope>
    <source>
        <strain evidence="5">CX-624</strain>
    </source>
</reference>
<dbReference type="RefSeq" id="WP_181887294.1">
    <property type="nucleotide sequence ID" value="NZ_CP059472.1"/>
</dbReference>
<evidence type="ECO:0000313" key="4">
    <source>
        <dbReference type="Proteomes" id="UP000515349"/>
    </source>
</evidence>
<evidence type="ECO:0000313" key="5">
    <source>
        <dbReference type="Proteomes" id="UP000539710"/>
    </source>
</evidence>
<keyword evidence="5" id="KW-1185">Reference proteome</keyword>
<gene>
    <name evidence="3" type="ORF">H1R16_06950</name>
    <name evidence="2" type="ORF">H2507_08490</name>
</gene>
<dbReference type="EMBL" id="CP059472">
    <property type="protein sequence ID" value="QMS97470.1"/>
    <property type="molecule type" value="Genomic_DNA"/>
</dbReference>
<reference evidence="3 4" key="1">
    <citation type="submission" date="2020-07" db="EMBL/GenBank/DDBJ databases">
        <title>Chryseobacterium sp.cx-624.</title>
        <authorList>
            <person name="Yang C."/>
        </authorList>
    </citation>
    <scope>NUCLEOTIDE SEQUENCE [LARGE SCALE GENOMIC DNA]</scope>
    <source>
        <strain evidence="3">Cx-624</strain>
        <strain evidence="4">cx-624</strain>
    </source>
</reference>
<evidence type="ECO:0000259" key="1">
    <source>
        <dbReference type="Pfam" id="PF03544"/>
    </source>
</evidence>
<dbReference type="AlphaFoldDB" id="A0A7D7QUR6"/>
<dbReference type="SUPFAM" id="SSF74653">
    <property type="entry name" value="TolA/TonB C-terminal domain"/>
    <property type="match status" value="1"/>
</dbReference>
<accession>A0A7D7QUR6</accession>
<dbReference type="Gene3D" id="3.30.1150.10">
    <property type="match status" value="1"/>
</dbReference>
<evidence type="ECO:0000313" key="3">
    <source>
        <dbReference type="EMBL" id="QMS97470.1"/>
    </source>
</evidence>
<sequence>MKKILFLLVICFGWASGQSTEQQVHQKIIYTEPAHFPGGDEAFLAEFHKMVRGYIDMKQYAANGIFNFMFDIDVNGKISNVQIFPQVKNSGMFIDDMTFAVKRIKPKWTPAMHDGKPVKSKRLLKVNFTSDHFDHD</sequence>
<dbReference type="Proteomes" id="UP000539710">
    <property type="component" value="Unassembled WGS sequence"/>
</dbReference>
<dbReference type="KEGG" id="cbau:H1R16_06950"/>
<dbReference type="InterPro" id="IPR037682">
    <property type="entry name" value="TonB_C"/>
</dbReference>
<dbReference type="Proteomes" id="UP000515349">
    <property type="component" value="Chromosome"/>
</dbReference>
<proteinExistence type="predicted"/>
<reference evidence="2" key="3">
    <citation type="submission" date="2020-07" db="EMBL/GenBank/DDBJ databases">
        <authorList>
            <person name="Yang C."/>
        </authorList>
    </citation>
    <scope>NUCLEOTIDE SEQUENCE</scope>
    <source>
        <strain evidence="2">Cx-624</strain>
    </source>
</reference>
<dbReference type="GO" id="GO:0055085">
    <property type="term" value="P:transmembrane transport"/>
    <property type="evidence" value="ECO:0007669"/>
    <property type="project" value="InterPro"/>
</dbReference>
<dbReference type="Pfam" id="PF03544">
    <property type="entry name" value="TonB_C"/>
    <property type="match status" value="1"/>
</dbReference>
<protein>
    <submittedName>
        <fullName evidence="3">Energy transducer TonB</fullName>
    </submittedName>
</protein>
<organism evidence="3 4">
    <name type="scientific">Marnyiella aurantia</name>
    <dbReference type="NCBI Taxonomy" id="2758037"/>
    <lineage>
        <taxon>Bacteria</taxon>
        <taxon>Pseudomonadati</taxon>
        <taxon>Bacteroidota</taxon>
        <taxon>Flavobacteriia</taxon>
        <taxon>Flavobacteriales</taxon>
        <taxon>Weeksellaceae</taxon>
        <taxon>Marnyiella</taxon>
    </lineage>
</organism>